<feature type="transmembrane region" description="Helical" evidence="7">
    <location>
        <begin position="442"/>
        <end position="466"/>
    </location>
</feature>
<dbReference type="AlphaFoldDB" id="A0A9P6RS18"/>
<dbReference type="InterPro" id="IPR011701">
    <property type="entry name" value="MFS"/>
</dbReference>
<sequence length="647" mass="70411">MDVASRPPGIAVTTTDTTPPSSGTNADDVLVAIHEKDGTTGQGESVVDMNSLDPESGLPVVDGKTEEEIFSQIVETLPMRQLMPAFLGVALTMFMGALDNNIVSTALPRIGTEFGSSNKVELVFTCYVITFNAFQGLYGKMSNVFGRKPTVFVALTIFVIGSVLSGCSQSMTMFLACRAITGIGSGGMFSLSNIIIADLVSIRDRGKYQGFISAVFAVAALIGPVMGGAFVDRVSWRWCFWIEVAFAAITMPILAIMLKLPRPKGNIWGKIKSIDWMGTFFMALLAVFLLLPTNLGGNLYAWNSQVVIDLPLIITMYALVVPTVIVFLYVEKHHAHHPIVPPYLWKNHNVAVLFCINIFMGMTFWSLLFYLPIYFQIVEHETATAAGLTMIPIEAGIFLSSNIFGILVSEFGKFKPFILIGTAIATIGVGLCLILVDASSKAVQVVILFVCGIGLGPLFPCLIVAIQASVERKDLATVSALNGFFRMTGSGFGVAINGALFQNQLNNALVASNVPQEWADLAKSSAQRIVEIPLEYRGAVEDIYLKSMKTVFTALVPMAAMMFVLAFLIRHVRLNVKARPTDTLDEKEKTSERFDASQKGLSGKGWWIAWAGGRAGIAIAASRAEEYIYKATKVPLAWYCAQYLREE</sequence>
<dbReference type="InterPro" id="IPR020846">
    <property type="entry name" value="MFS_dom"/>
</dbReference>
<dbReference type="PANTHER" id="PTHR23501">
    <property type="entry name" value="MAJOR FACILITATOR SUPERFAMILY"/>
    <property type="match status" value="1"/>
</dbReference>
<comment type="subcellular location">
    <subcellularLocation>
        <location evidence="1">Endomembrane system</location>
        <topology evidence="1">Multi-pass membrane protein</topology>
    </subcellularLocation>
</comment>
<keyword evidence="4 7" id="KW-1133">Transmembrane helix</keyword>
<evidence type="ECO:0000256" key="5">
    <source>
        <dbReference type="ARBA" id="ARBA00023136"/>
    </source>
</evidence>
<dbReference type="Proteomes" id="UP000738325">
    <property type="component" value="Unassembled WGS sequence"/>
</dbReference>
<feature type="transmembrane region" description="Helical" evidence="7">
    <location>
        <begin position="235"/>
        <end position="258"/>
    </location>
</feature>
<evidence type="ECO:0000256" key="4">
    <source>
        <dbReference type="ARBA" id="ARBA00022989"/>
    </source>
</evidence>
<dbReference type="OrthoDB" id="10021397at2759"/>
<keyword evidence="2" id="KW-0813">Transport</keyword>
<feature type="region of interest" description="Disordered" evidence="6">
    <location>
        <begin position="1"/>
        <end position="24"/>
    </location>
</feature>
<dbReference type="GO" id="GO:0012505">
    <property type="term" value="C:endomembrane system"/>
    <property type="evidence" value="ECO:0007669"/>
    <property type="project" value="UniProtKB-SubCell"/>
</dbReference>
<feature type="transmembrane region" description="Helical" evidence="7">
    <location>
        <begin position="211"/>
        <end position="229"/>
    </location>
</feature>
<feature type="transmembrane region" description="Helical" evidence="7">
    <location>
        <begin position="151"/>
        <end position="173"/>
    </location>
</feature>
<dbReference type="GO" id="GO:0005886">
    <property type="term" value="C:plasma membrane"/>
    <property type="evidence" value="ECO:0007669"/>
    <property type="project" value="TreeGrafter"/>
</dbReference>
<keyword evidence="5 7" id="KW-0472">Membrane</keyword>
<evidence type="ECO:0000256" key="1">
    <source>
        <dbReference type="ARBA" id="ARBA00004127"/>
    </source>
</evidence>
<dbReference type="EMBL" id="JAAAIP010000090">
    <property type="protein sequence ID" value="KAG0326143.1"/>
    <property type="molecule type" value="Genomic_DNA"/>
</dbReference>
<protein>
    <recommendedName>
        <fullName evidence="8">Major facilitator superfamily (MFS) profile domain-containing protein</fullName>
    </recommendedName>
</protein>
<dbReference type="Gene3D" id="1.20.1720.10">
    <property type="entry name" value="Multidrug resistance protein D"/>
    <property type="match status" value="1"/>
</dbReference>
<evidence type="ECO:0000256" key="3">
    <source>
        <dbReference type="ARBA" id="ARBA00022692"/>
    </source>
</evidence>
<evidence type="ECO:0000256" key="6">
    <source>
        <dbReference type="SAM" id="MobiDB-lite"/>
    </source>
</evidence>
<feature type="transmembrane region" description="Helical" evidence="7">
    <location>
        <begin position="279"/>
        <end position="302"/>
    </location>
</feature>
<dbReference type="Pfam" id="PF07690">
    <property type="entry name" value="MFS_1"/>
    <property type="match status" value="1"/>
</dbReference>
<feature type="compositionally biased region" description="Low complexity" evidence="6">
    <location>
        <begin position="13"/>
        <end position="24"/>
    </location>
</feature>
<dbReference type="GO" id="GO:0022857">
    <property type="term" value="F:transmembrane transporter activity"/>
    <property type="evidence" value="ECO:0007669"/>
    <property type="project" value="InterPro"/>
</dbReference>
<dbReference type="PROSITE" id="PS50850">
    <property type="entry name" value="MFS"/>
    <property type="match status" value="1"/>
</dbReference>
<organism evidence="9 10">
    <name type="scientific">Dissophora globulifera</name>
    <dbReference type="NCBI Taxonomy" id="979702"/>
    <lineage>
        <taxon>Eukaryota</taxon>
        <taxon>Fungi</taxon>
        <taxon>Fungi incertae sedis</taxon>
        <taxon>Mucoromycota</taxon>
        <taxon>Mortierellomycotina</taxon>
        <taxon>Mortierellomycetes</taxon>
        <taxon>Mortierellales</taxon>
        <taxon>Mortierellaceae</taxon>
        <taxon>Dissophora</taxon>
    </lineage>
</organism>
<evidence type="ECO:0000256" key="2">
    <source>
        <dbReference type="ARBA" id="ARBA00022448"/>
    </source>
</evidence>
<accession>A0A9P6RS18</accession>
<dbReference type="Gene3D" id="1.20.1250.20">
    <property type="entry name" value="MFS general substrate transporter like domains"/>
    <property type="match status" value="1"/>
</dbReference>
<keyword evidence="3 7" id="KW-0812">Transmembrane</keyword>
<keyword evidence="10" id="KW-1185">Reference proteome</keyword>
<dbReference type="CDD" id="cd17502">
    <property type="entry name" value="MFS_Azr1_MDR_like"/>
    <property type="match status" value="1"/>
</dbReference>
<feature type="domain" description="Major facilitator superfamily (MFS) profile" evidence="8">
    <location>
        <begin position="85"/>
        <end position="574"/>
    </location>
</feature>
<proteinExistence type="predicted"/>
<feature type="transmembrane region" description="Helical" evidence="7">
    <location>
        <begin position="350"/>
        <end position="373"/>
    </location>
</feature>
<comment type="caution">
    <text evidence="9">The sequence shown here is derived from an EMBL/GenBank/DDBJ whole genome shotgun (WGS) entry which is preliminary data.</text>
</comment>
<evidence type="ECO:0000259" key="8">
    <source>
        <dbReference type="PROSITE" id="PS50850"/>
    </source>
</evidence>
<evidence type="ECO:0000313" key="9">
    <source>
        <dbReference type="EMBL" id="KAG0326143.1"/>
    </source>
</evidence>
<dbReference type="InterPro" id="IPR036259">
    <property type="entry name" value="MFS_trans_sf"/>
</dbReference>
<feature type="transmembrane region" description="Helical" evidence="7">
    <location>
        <begin position="551"/>
        <end position="569"/>
    </location>
</feature>
<dbReference type="PANTHER" id="PTHR23501:SF191">
    <property type="entry name" value="VACUOLAR BASIC AMINO ACID TRANSPORTER 4"/>
    <property type="match status" value="1"/>
</dbReference>
<dbReference type="SUPFAM" id="SSF103473">
    <property type="entry name" value="MFS general substrate transporter"/>
    <property type="match status" value="1"/>
</dbReference>
<feature type="transmembrane region" description="Helical" evidence="7">
    <location>
        <begin position="122"/>
        <end position="139"/>
    </location>
</feature>
<feature type="transmembrane region" description="Helical" evidence="7">
    <location>
        <begin position="179"/>
        <end position="199"/>
    </location>
</feature>
<feature type="transmembrane region" description="Helical" evidence="7">
    <location>
        <begin position="385"/>
        <end position="408"/>
    </location>
</feature>
<name>A0A9P6RS18_9FUNG</name>
<gene>
    <name evidence="9" type="ORF">BGZ99_010048</name>
</gene>
<evidence type="ECO:0000256" key="7">
    <source>
        <dbReference type="SAM" id="Phobius"/>
    </source>
</evidence>
<evidence type="ECO:0000313" key="10">
    <source>
        <dbReference type="Proteomes" id="UP000738325"/>
    </source>
</evidence>
<feature type="transmembrane region" description="Helical" evidence="7">
    <location>
        <begin position="308"/>
        <end position="330"/>
    </location>
</feature>
<feature type="transmembrane region" description="Helical" evidence="7">
    <location>
        <begin position="82"/>
        <end position="102"/>
    </location>
</feature>
<feature type="transmembrane region" description="Helical" evidence="7">
    <location>
        <begin position="417"/>
        <end position="436"/>
    </location>
</feature>
<reference evidence="9" key="1">
    <citation type="journal article" date="2020" name="Fungal Divers.">
        <title>Resolving the Mortierellaceae phylogeny through synthesis of multi-gene phylogenetics and phylogenomics.</title>
        <authorList>
            <person name="Vandepol N."/>
            <person name="Liber J."/>
            <person name="Desiro A."/>
            <person name="Na H."/>
            <person name="Kennedy M."/>
            <person name="Barry K."/>
            <person name="Grigoriev I.V."/>
            <person name="Miller A.N."/>
            <person name="O'Donnell K."/>
            <person name="Stajich J.E."/>
            <person name="Bonito G."/>
        </authorList>
    </citation>
    <scope>NUCLEOTIDE SEQUENCE</scope>
    <source>
        <strain evidence="9">REB-010B</strain>
    </source>
</reference>